<feature type="transmembrane region" description="Helical" evidence="1">
    <location>
        <begin position="7"/>
        <end position="29"/>
    </location>
</feature>
<gene>
    <name evidence="2" type="ORF">JKG61_04340</name>
</gene>
<evidence type="ECO:0000313" key="2">
    <source>
        <dbReference type="EMBL" id="MBL1407970.1"/>
    </source>
</evidence>
<organism evidence="2 3">
    <name type="scientific">Sphingobacterium faecale</name>
    <dbReference type="NCBI Taxonomy" id="2803775"/>
    <lineage>
        <taxon>Bacteria</taxon>
        <taxon>Pseudomonadati</taxon>
        <taxon>Bacteroidota</taxon>
        <taxon>Sphingobacteriia</taxon>
        <taxon>Sphingobacteriales</taxon>
        <taxon>Sphingobacteriaceae</taxon>
        <taxon>Sphingobacterium</taxon>
    </lineage>
</organism>
<comment type="caution">
    <text evidence="2">The sequence shown here is derived from an EMBL/GenBank/DDBJ whole genome shotgun (WGS) entry which is preliminary data.</text>
</comment>
<reference evidence="2 3" key="1">
    <citation type="submission" date="2021-01" db="EMBL/GenBank/DDBJ databases">
        <title>C459-1 draft genome sequence.</title>
        <authorList>
            <person name="Zhang X.-F."/>
        </authorList>
    </citation>
    <scope>NUCLEOTIDE SEQUENCE [LARGE SCALE GENOMIC DNA]</scope>
    <source>
        <strain evidence="3">C459-1</strain>
    </source>
</reference>
<proteinExistence type="predicted"/>
<dbReference type="EMBL" id="JAERTY010000002">
    <property type="protein sequence ID" value="MBL1407970.1"/>
    <property type="molecule type" value="Genomic_DNA"/>
</dbReference>
<sequence length="132" mass="15291">MYLLNKIYALLGITIVAVSSVVCPFIKVPLMGNWNLYQTDVMLFCITFGILSLLVMFFFIRKIQLFRMGAYLLLAWSILAFLGVYFKINNYFGLKLVDGMLAKTLHLKWGWLVFFIGVFVVLFSVRKVKEIQ</sequence>
<keyword evidence="3" id="KW-1185">Reference proteome</keyword>
<name>A0ABS1R0H3_9SPHI</name>
<evidence type="ECO:0000313" key="3">
    <source>
        <dbReference type="Proteomes" id="UP000625283"/>
    </source>
</evidence>
<keyword evidence="1" id="KW-1133">Transmembrane helix</keyword>
<keyword evidence="1" id="KW-0472">Membrane</keyword>
<feature type="transmembrane region" description="Helical" evidence="1">
    <location>
        <begin position="41"/>
        <end position="59"/>
    </location>
</feature>
<accession>A0ABS1R0H3</accession>
<keyword evidence="1" id="KW-0812">Transmembrane</keyword>
<dbReference type="Proteomes" id="UP000625283">
    <property type="component" value="Unassembled WGS sequence"/>
</dbReference>
<feature type="transmembrane region" description="Helical" evidence="1">
    <location>
        <begin position="71"/>
        <end position="88"/>
    </location>
</feature>
<protein>
    <recommendedName>
        <fullName evidence="4">DUF4293 family protein</fullName>
    </recommendedName>
</protein>
<evidence type="ECO:0000256" key="1">
    <source>
        <dbReference type="SAM" id="Phobius"/>
    </source>
</evidence>
<evidence type="ECO:0008006" key="4">
    <source>
        <dbReference type="Google" id="ProtNLM"/>
    </source>
</evidence>
<feature type="transmembrane region" description="Helical" evidence="1">
    <location>
        <begin position="108"/>
        <end position="125"/>
    </location>
</feature>